<feature type="signal peptide" evidence="10">
    <location>
        <begin position="1"/>
        <end position="25"/>
    </location>
</feature>
<dbReference type="Pfam" id="PF13424">
    <property type="entry name" value="TPR_12"/>
    <property type="match status" value="3"/>
</dbReference>
<dbReference type="Pfam" id="PF02518">
    <property type="entry name" value="HATPase_c"/>
    <property type="match status" value="1"/>
</dbReference>
<evidence type="ECO:0000256" key="6">
    <source>
        <dbReference type="ARBA" id="ARBA00022777"/>
    </source>
</evidence>
<dbReference type="Gene3D" id="3.30.450.20">
    <property type="entry name" value="PAS domain"/>
    <property type="match status" value="1"/>
</dbReference>
<dbReference type="PROSITE" id="PS50109">
    <property type="entry name" value="HIS_KIN"/>
    <property type="match status" value="1"/>
</dbReference>
<feature type="domain" description="Histidine kinase" evidence="11">
    <location>
        <begin position="452"/>
        <end position="645"/>
    </location>
</feature>
<dbReference type="SUPFAM" id="SSF55874">
    <property type="entry name" value="ATPase domain of HSP90 chaperone/DNA topoisomerase II/histidine kinase"/>
    <property type="match status" value="1"/>
</dbReference>
<evidence type="ECO:0000256" key="5">
    <source>
        <dbReference type="ARBA" id="ARBA00022741"/>
    </source>
</evidence>
<evidence type="ECO:0000256" key="2">
    <source>
        <dbReference type="ARBA" id="ARBA00012438"/>
    </source>
</evidence>
<feature type="transmembrane region" description="Helical" evidence="9">
    <location>
        <begin position="404"/>
        <end position="422"/>
    </location>
</feature>
<dbReference type="PROSITE" id="PS50005">
    <property type="entry name" value="TPR"/>
    <property type="match status" value="2"/>
</dbReference>
<dbReference type="Gene3D" id="1.25.40.10">
    <property type="entry name" value="Tetratricopeptide repeat domain"/>
    <property type="match status" value="2"/>
</dbReference>
<evidence type="ECO:0000256" key="4">
    <source>
        <dbReference type="ARBA" id="ARBA00022679"/>
    </source>
</evidence>
<evidence type="ECO:0000256" key="9">
    <source>
        <dbReference type="SAM" id="Phobius"/>
    </source>
</evidence>
<keyword evidence="8" id="KW-0802">TPR repeat</keyword>
<dbReference type="SUPFAM" id="SSF48452">
    <property type="entry name" value="TPR-like"/>
    <property type="match status" value="2"/>
</dbReference>
<dbReference type="PANTHER" id="PTHR41523:SF8">
    <property type="entry name" value="ETHYLENE RESPONSE SENSOR PROTEIN"/>
    <property type="match status" value="1"/>
</dbReference>
<comment type="catalytic activity">
    <reaction evidence="1">
        <text>ATP + protein L-histidine = ADP + protein N-phospho-L-histidine.</text>
        <dbReference type="EC" id="2.7.13.3"/>
    </reaction>
</comment>
<evidence type="ECO:0000256" key="1">
    <source>
        <dbReference type="ARBA" id="ARBA00000085"/>
    </source>
</evidence>
<keyword evidence="7" id="KW-0067">ATP-binding</keyword>
<keyword evidence="9" id="KW-0472">Membrane</keyword>
<dbReference type="Gene3D" id="3.30.565.10">
    <property type="entry name" value="Histidine kinase-like ATPase, C-terminal domain"/>
    <property type="match status" value="1"/>
</dbReference>
<gene>
    <name evidence="12" type="ORF">Q4Q40_12460</name>
</gene>
<evidence type="ECO:0000256" key="8">
    <source>
        <dbReference type="PROSITE-ProRule" id="PRU00339"/>
    </source>
</evidence>
<keyword evidence="9" id="KW-1133">Transmembrane helix</keyword>
<dbReference type="InterPro" id="IPR005467">
    <property type="entry name" value="His_kinase_dom"/>
</dbReference>
<dbReference type="RefSeq" id="WP_303302170.1">
    <property type="nucleotide sequence ID" value="NZ_BAABDA010000018.1"/>
</dbReference>
<evidence type="ECO:0000313" key="13">
    <source>
        <dbReference type="Proteomes" id="UP001176806"/>
    </source>
</evidence>
<evidence type="ECO:0000256" key="7">
    <source>
        <dbReference type="ARBA" id="ARBA00022840"/>
    </source>
</evidence>
<keyword evidence="9" id="KW-0812">Transmembrane</keyword>
<evidence type="ECO:0000256" key="3">
    <source>
        <dbReference type="ARBA" id="ARBA00022553"/>
    </source>
</evidence>
<feature type="chain" id="PRO_5045330023" description="histidine kinase" evidence="10">
    <location>
        <begin position="26"/>
        <end position="645"/>
    </location>
</feature>
<dbReference type="Proteomes" id="UP001176806">
    <property type="component" value="Unassembled WGS sequence"/>
</dbReference>
<dbReference type="InterPro" id="IPR011495">
    <property type="entry name" value="Sig_transdc_His_kin_sub2_dim/P"/>
</dbReference>
<dbReference type="EC" id="2.7.13.3" evidence="2"/>
<dbReference type="PANTHER" id="PTHR41523">
    <property type="entry name" value="TWO-COMPONENT SYSTEM SENSOR PROTEIN"/>
    <property type="match status" value="1"/>
</dbReference>
<accession>A0ABT8WPA3</accession>
<reference evidence="12" key="1">
    <citation type="submission" date="2023-07" db="EMBL/GenBank/DDBJ databases">
        <title>Two novel species in the genus Flavivirga.</title>
        <authorList>
            <person name="Kwon K."/>
        </authorList>
    </citation>
    <scope>NUCLEOTIDE SEQUENCE</scope>
    <source>
        <strain evidence="12">KACC 14158</strain>
    </source>
</reference>
<dbReference type="InterPro" id="IPR003594">
    <property type="entry name" value="HATPase_dom"/>
</dbReference>
<keyword evidence="3" id="KW-0597">Phosphoprotein</keyword>
<keyword evidence="4" id="KW-0808">Transferase</keyword>
<dbReference type="Pfam" id="PF07568">
    <property type="entry name" value="HisKA_2"/>
    <property type="match status" value="1"/>
</dbReference>
<organism evidence="12 13">
    <name type="scientific">Flavivirga jejuensis</name>
    <dbReference type="NCBI Taxonomy" id="870487"/>
    <lineage>
        <taxon>Bacteria</taxon>
        <taxon>Pseudomonadati</taxon>
        <taxon>Bacteroidota</taxon>
        <taxon>Flavobacteriia</taxon>
        <taxon>Flavobacteriales</taxon>
        <taxon>Flavobacteriaceae</taxon>
        <taxon>Flavivirga</taxon>
    </lineage>
</organism>
<dbReference type="SMART" id="SM00028">
    <property type="entry name" value="TPR"/>
    <property type="match status" value="6"/>
</dbReference>
<evidence type="ECO:0000313" key="12">
    <source>
        <dbReference type="EMBL" id="MDO5975003.1"/>
    </source>
</evidence>
<evidence type="ECO:0000256" key="10">
    <source>
        <dbReference type="SAM" id="SignalP"/>
    </source>
</evidence>
<keyword evidence="10" id="KW-0732">Signal</keyword>
<protein>
    <recommendedName>
        <fullName evidence="2">histidine kinase</fullName>
        <ecNumber evidence="2">2.7.13.3</ecNumber>
    </recommendedName>
</protein>
<keyword evidence="13" id="KW-1185">Reference proteome</keyword>
<dbReference type="InterPro" id="IPR019734">
    <property type="entry name" value="TPR_rpt"/>
</dbReference>
<dbReference type="InterPro" id="IPR011990">
    <property type="entry name" value="TPR-like_helical_dom_sf"/>
</dbReference>
<dbReference type="InterPro" id="IPR036890">
    <property type="entry name" value="HATPase_C_sf"/>
</dbReference>
<feature type="repeat" description="TPR" evidence="8">
    <location>
        <begin position="202"/>
        <end position="235"/>
    </location>
</feature>
<dbReference type="SMART" id="SM00387">
    <property type="entry name" value="HATPase_c"/>
    <property type="match status" value="1"/>
</dbReference>
<keyword evidence="5" id="KW-0547">Nucleotide-binding</keyword>
<dbReference type="EMBL" id="JAUOEL010000004">
    <property type="protein sequence ID" value="MDO5975003.1"/>
    <property type="molecule type" value="Genomic_DNA"/>
</dbReference>
<evidence type="ECO:0000259" key="11">
    <source>
        <dbReference type="PROSITE" id="PS50109"/>
    </source>
</evidence>
<name>A0ABT8WPA3_9FLAO</name>
<sequence length="645" mass="73722">MKEKLSLLKRFVALFFLSFYVSLTAQTDSLEQKLVTAPKEEKVEIYKQLVEKHINIKVDKAIDYAKLGLELVKAENSMNTGLFYMKLGYLHNNKSEHIKALFYYEKALEVAEVLKNELRIAKCYQNIGVTHVKMGHYDLALDYDLKALKIYEKFDEEVLITTLTGNIGSLYSCRLGDNENGLLYYSRALELSKKTGNDVFRSHVLGAVAEMYMRQKEFTKAVNSLEKSIDLAEKANYPRIVLSGLKNLSQIKIEEKKFKEALAHSKRALQMCLELGYTEDIASIYLALADIYEKMGNTKAAASHYNQALAEALKTKALPQLSKVYGALHEYANRKRDYKKSYEYVLKYNMAKDSLFTKEKDKQLKEIQSKFDLESKEKEILLLTNENKIKTLENKNQRTTQTQLIIGLVALTIILLALFNDYKTKRKNNKVLAEKNNVISQTLKEREILLKEVHHRVKNNLQIVSSLLRLQHKFGNHKSAEDILQEVQDKIQAMSIIHERLYKSSDLSLINLETYLDNLLTYFNTSYDLPEQSITIMTAIDFIDLNMDYLVPCGLIINEIIANSIKHAFQDDTKGYISIEAIKNKDKCVLTIEDTGIGFPEGFKVENSQSLGIQLIQGLTKQIKGTLDITSNPGACYTITFNMVG</sequence>
<proteinExistence type="predicted"/>
<comment type="caution">
    <text evidence="12">The sequence shown here is derived from an EMBL/GenBank/DDBJ whole genome shotgun (WGS) entry which is preliminary data.</text>
</comment>
<feature type="repeat" description="TPR" evidence="8">
    <location>
        <begin position="121"/>
        <end position="154"/>
    </location>
</feature>
<keyword evidence="6" id="KW-0418">Kinase</keyword>